<dbReference type="PANTHER" id="PTHR39339:SF1">
    <property type="entry name" value="CHAD DOMAIN-CONTAINING PROTEIN"/>
    <property type="match status" value="1"/>
</dbReference>
<evidence type="ECO:0000313" key="3">
    <source>
        <dbReference type="Proteomes" id="UP001528850"/>
    </source>
</evidence>
<sequence>MTRPLPSPPLAQALASLAERECRRAIRALADASDRHKGVHEARKSFRRLKSLLALGAGRFGDALDPLWTELSSLATGLSALRDAHVALAMAKTVAGDTPSATWRAVIGRLAARRDEKLERALRRDPAFAQRRQRLAELGVHIQALPWAALERDDIEKALAASERRVAKAETRAARHGTQANRHRWRRRARRLRMQLEFWRKALNMVDAPAHHRAHEDKLAAKRMSDLSDALGARQDLRALRKLLRTHEEPDVLPPLLQDVHHALKAAGH</sequence>
<evidence type="ECO:0000259" key="1">
    <source>
        <dbReference type="PROSITE" id="PS51708"/>
    </source>
</evidence>
<evidence type="ECO:0000313" key="2">
    <source>
        <dbReference type="EMBL" id="MDF4024598.1"/>
    </source>
</evidence>
<dbReference type="RefSeq" id="WP_320552025.1">
    <property type="nucleotide sequence ID" value="NZ_JAQLOK010000005.1"/>
</dbReference>
<dbReference type="EMBL" id="JARJJS010000001">
    <property type="protein sequence ID" value="MDF4024598.1"/>
    <property type="molecule type" value="Genomic_DNA"/>
</dbReference>
<proteinExistence type="predicted"/>
<name>A0ABT6B9M9_9GAMM</name>
<dbReference type="PANTHER" id="PTHR39339">
    <property type="entry name" value="SLR1444 PROTEIN"/>
    <property type="match status" value="1"/>
</dbReference>
<dbReference type="Gene3D" id="1.40.20.10">
    <property type="entry name" value="CHAD domain"/>
    <property type="match status" value="1"/>
</dbReference>
<dbReference type="Proteomes" id="UP001528850">
    <property type="component" value="Unassembled WGS sequence"/>
</dbReference>
<gene>
    <name evidence="2" type="ORF">P3W24_06455</name>
</gene>
<dbReference type="Pfam" id="PF05235">
    <property type="entry name" value="CHAD"/>
    <property type="match status" value="1"/>
</dbReference>
<organism evidence="2 3">
    <name type="scientific">Luteibacter sahnii</name>
    <dbReference type="NCBI Taxonomy" id="3021977"/>
    <lineage>
        <taxon>Bacteria</taxon>
        <taxon>Pseudomonadati</taxon>
        <taxon>Pseudomonadota</taxon>
        <taxon>Gammaproteobacteria</taxon>
        <taxon>Lysobacterales</taxon>
        <taxon>Rhodanobacteraceae</taxon>
        <taxon>Luteibacter</taxon>
    </lineage>
</organism>
<keyword evidence="3" id="KW-1185">Reference proteome</keyword>
<protein>
    <submittedName>
        <fullName evidence="2">CHAD domain-containing protein</fullName>
    </submittedName>
</protein>
<dbReference type="SMART" id="SM00880">
    <property type="entry name" value="CHAD"/>
    <property type="match status" value="1"/>
</dbReference>
<feature type="domain" description="CHAD" evidence="1">
    <location>
        <begin position="4"/>
        <end position="269"/>
    </location>
</feature>
<dbReference type="InterPro" id="IPR007899">
    <property type="entry name" value="CHAD_dom"/>
</dbReference>
<dbReference type="PROSITE" id="PS51708">
    <property type="entry name" value="CHAD"/>
    <property type="match status" value="1"/>
</dbReference>
<accession>A0ABT6B9M9</accession>
<dbReference type="InterPro" id="IPR038186">
    <property type="entry name" value="CHAD_dom_sf"/>
</dbReference>
<reference evidence="2 3" key="1">
    <citation type="journal article" date="2024" name="Curr. Microbiol.">
        <title>Luteibacter sahnii sp. nov., A Novel Yellow-Colored Xanthomonadin Pigment Producing Probiotic Bacterium from Healthy Rice Seed Microbiome.</title>
        <authorList>
            <person name="Jaiswal G."/>
            <person name="Rana R."/>
            <person name="Nayak P.K."/>
            <person name="Chouhan R."/>
            <person name="Gandhi S.G."/>
            <person name="Patel H.K."/>
            <person name="Patil P.B."/>
        </authorList>
    </citation>
    <scope>NUCLEOTIDE SEQUENCE [LARGE SCALE GENOMIC DNA]</scope>
    <source>
        <strain evidence="2 3">PPL201</strain>
    </source>
</reference>
<comment type="caution">
    <text evidence="2">The sequence shown here is derived from an EMBL/GenBank/DDBJ whole genome shotgun (WGS) entry which is preliminary data.</text>
</comment>